<dbReference type="SUPFAM" id="SSF51735">
    <property type="entry name" value="NAD(P)-binding Rossmann-fold domains"/>
    <property type="match status" value="1"/>
</dbReference>
<reference evidence="3" key="1">
    <citation type="submission" date="2016-08" db="EMBL/GenBank/DDBJ databases">
        <authorList>
            <person name="Seilhamer J.J."/>
        </authorList>
    </citation>
    <scope>NUCLEOTIDE SEQUENCE</scope>
    <source>
        <strain evidence="3">86</strain>
    </source>
</reference>
<accession>A0A212LN22</accession>
<evidence type="ECO:0000256" key="2">
    <source>
        <dbReference type="ARBA" id="ARBA00023002"/>
    </source>
</evidence>
<comment type="similarity">
    <text evidence="1">Belongs to the short-chain dehydrogenases/reductases (SDR) family.</text>
</comment>
<evidence type="ECO:0000256" key="1">
    <source>
        <dbReference type="ARBA" id="ARBA00006484"/>
    </source>
</evidence>
<dbReference type="EMBL" id="FMJD01000013">
    <property type="protein sequence ID" value="SCM78936.1"/>
    <property type="molecule type" value="Genomic_DNA"/>
</dbReference>
<dbReference type="PRINTS" id="PR00081">
    <property type="entry name" value="GDHRDH"/>
</dbReference>
<organism evidence="3">
    <name type="scientific">uncultured Pleomorphomonas sp</name>
    <dbReference type="NCBI Taxonomy" id="442121"/>
    <lineage>
        <taxon>Bacteria</taxon>
        <taxon>Pseudomonadati</taxon>
        <taxon>Pseudomonadota</taxon>
        <taxon>Alphaproteobacteria</taxon>
        <taxon>Hyphomicrobiales</taxon>
        <taxon>Pleomorphomonadaceae</taxon>
        <taxon>Pleomorphomonas</taxon>
        <taxon>environmental samples</taxon>
    </lineage>
</organism>
<dbReference type="Pfam" id="PF00106">
    <property type="entry name" value="adh_short"/>
    <property type="match status" value="1"/>
</dbReference>
<sequence>MTDTQKTLLVLGGTSDIGRAVAHAFAKAGWRVMLAGRSLEALGREAGDIGTRTGVPVTTHVLDILQTESFADFLDGLQPSPDVVVSAVGLLGDQGRAESEPAHAAEVYRTNFEGPALILDMIAARMIARGSGTIVGISSVAGDRGRASNYAYGAAKAGFTAFLSGLRNRAAGKGVQVITLKPGFVRTRMTEGMPLPGLLTAEPAEVGKAIFRATEGRRDVVYVRPIWWLVMKIICAIPEGVFKKLKL</sequence>
<dbReference type="CDD" id="cd05233">
    <property type="entry name" value="SDR_c"/>
    <property type="match status" value="1"/>
</dbReference>
<keyword evidence="2" id="KW-0560">Oxidoreductase</keyword>
<name>A0A212LN22_9HYPH</name>
<dbReference type="InterPro" id="IPR002347">
    <property type="entry name" value="SDR_fam"/>
</dbReference>
<dbReference type="RefSeq" id="WP_288198315.1">
    <property type="nucleotide sequence ID" value="NZ_LT608334.1"/>
</dbReference>
<dbReference type="GO" id="GO:0016491">
    <property type="term" value="F:oxidoreductase activity"/>
    <property type="evidence" value="ECO:0007669"/>
    <property type="project" value="UniProtKB-KW"/>
</dbReference>
<dbReference type="InterPro" id="IPR036291">
    <property type="entry name" value="NAD(P)-bd_dom_sf"/>
</dbReference>
<dbReference type="NCBIfam" id="NF005489">
    <property type="entry name" value="PRK07102.1"/>
    <property type="match status" value="1"/>
</dbReference>
<protein>
    <submittedName>
        <fullName evidence="3">Short-chain dehydrogenase/reductase SDR family protein</fullName>
    </submittedName>
</protein>
<proteinExistence type="inferred from homology"/>
<gene>
    <name evidence="3" type="ORF">KL86PLE_90153</name>
</gene>
<dbReference type="AlphaFoldDB" id="A0A212LN22"/>
<dbReference type="GO" id="GO:0016020">
    <property type="term" value="C:membrane"/>
    <property type="evidence" value="ECO:0007669"/>
    <property type="project" value="TreeGrafter"/>
</dbReference>
<dbReference type="PANTHER" id="PTHR44196">
    <property type="entry name" value="DEHYDROGENASE/REDUCTASE SDR FAMILY MEMBER 7B"/>
    <property type="match status" value="1"/>
</dbReference>
<dbReference type="PANTHER" id="PTHR44196:SF1">
    <property type="entry name" value="DEHYDROGENASE_REDUCTASE SDR FAMILY MEMBER 7B"/>
    <property type="match status" value="1"/>
</dbReference>
<dbReference type="Gene3D" id="3.40.50.720">
    <property type="entry name" value="NAD(P)-binding Rossmann-like Domain"/>
    <property type="match status" value="1"/>
</dbReference>
<evidence type="ECO:0000313" key="3">
    <source>
        <dbReference type="EMBL" id="SCM78936.1"/>
    </source>
</evidence>